<name>A0ABR8SYV9_9BACL</name>
<accession>A0ABR8SYV9</accession>
<dbReference type="InterPro" id="IPR016169">
    <property type="entry name" value="FAD-bd_PCMH_sub2"/>
</dbReference>
<dbReference type="PANTHER" id="PTHR42659:SF2">
    <property type="entry name" value="XANTHINE DEHYDROGENASE SUBUNIT C-RELATED"/>
    <property type="match status" value="1"/>
</dbReference>
<dbReference type="SMART" id="SM01092">
    <property type="entry name" value="CO_deh_flav_C"/>
    <property type="match status" value="1"/>
</dbReference>
<keyword evidence="1" id="KW-0285">Flavoprotein</keyword>
<dbReference type="InterPro" id="IPR016166">
    <property type="entry name" value="FAD-bd_PCMH"/>
</dbReference>
<dbReference type="RefSeq" id="WP_191799522.1">
    <property type="nucleotide sequence ID" value="NZ_JACSQL010000003.1"/>
</dbReference>
<dbReference type="InterPro" id="IPR051312">
    <property type="entry name" value="Diverse_Substr_Oxidored"/>
</dbReference>
<dbReference type="InterPro" id="IPR036318">
    <property type="entry name" value="FAD-bd_PCMH-like_sf"/>
</dbReference>
<dbReference type="SUPFAM" id="SSF55447">
    <property type="entry name" value="CO dehydrogenase flavoprotein C-terminal domain-like"/>
    <property type="match status" value="1"/>
</dbReference>
<dbReference type="InterPro" id="IPR005107">
    <property type="entry name" value="CO_DH_flav_C"/>
</dbReference>
<evidence type="ECO:0000256" key="3">
    <source>
        <dbReference type="ARBA" id="ARBA00023002"/>
    </source>
</evidence>
<dbReference type="InterPro" id="IPR036683">
    <property type="entry name" value="CO_DH_flav_C_dom_sf"/>
</dbReference>
<dbReference type="EMBL" id="JACSQL010000003">
    <property type="protein sequence ID" value="MBD7968279.1"/>
    <property type="molecule type" value="Genomic_DNA"/>
</dbReference>
<sequence length="302" mass="33915">MGTGPERIMYPELWQPESMEEARKIADNVSPHYQWAAGTTLLRTQWEMGTAPVPKHLISLANIRELNACTTEEEGLRIGALMRLNACAAFERIQTHFPLLSQAIDVISAPSIRNLATLGGNIVSGVGDSIPVLLVYEASLRWMTDTGLTEKKLTEWLEEWRRGQRSADHFLTEIWIPLPEPKPEEESHTVSFFKKIGRREAFTPALVTIAFHGTLNAQGEWSSLAMAAGGGSGTAMRLFQTEKWIRQFPVSRLPLSELMKQVQDEFVTISDVFATDTYRKQAAAGLFASELWKSMRFARYSV</sequence>
<dbReference type="Pfam" id="PF00941">
    <property type="entry name" value="FAD_binding_5"/>
    <property type="match status" value="1"/>
</dbReference>
<evidence type="ECO:0000256" key="2">
    <source>
        <dbReference type="ARBA" id="ARBA00022827"/>
    </source>
</evidence>
<evidence type="ECO:0000256" key="1">
    <source>
        <dbReference type="ARBA" id="ARBA00022630"/>
    </source>
</evidence>
<keyword evidence="2" id="KW-0274">FAD</keyword>
<evidence type="ECO:0000313" key="6">
    <source>
        <dbReference type="Proteomes" id="UP000608071"/>
    </source>
</evidence>
<dbReference type="Gene3D" id="3.30.390.50">
    <property type="entry name" value="CO dehydrogenase flavoprotein, C-terminal domain"/>
    <property type="match status" value="1"/>
</dbReference>
<dbReference type="PANTHER" id="PTHR42659">
    <property type="entry name" value="XANTHINE DEHYDROGENASE SUBUNIT C-RELATED"/>
    <property type="match status" value="1"/>
</dbReference>
<comment type="caution">
    <text evidence="5">The sequence shown here is derived from an EMBL/GenBank/DDBJ whole genome shotgun (WGS) entry which is preliminary data.</text>
</comment>
<gene>
    <name evidence="5" type="ORF">H9647_09400</name>
</gene>
<dbReference type="PROSITE" id="PS51387">
    <property type="entry name" value="FAD_PCMH"/>
    <property type="match status" value="1"/>
</dbReference>
<organism evidence="5 6">
    <name type="scientific">Paenibacillus gallinarum</name>
    <dbReference type="NCBI Taxonomy" id="2762232"/>
    <lineage>
        <taxon>Bacteria</taxon>
        <taxon>Bacillati</taxon>
        <taxon>Bacillota</taxon>
        <taxon>Bacilli</taxon>
        <taxon>Bacillales</taxon>
        <taxon>Paenibacillaceae</taxon>
        <taxon>Paenibacillus</taxon>
    </lineage>
</organism>
<keyword evidence="3" id="KW-0560">Oxidoreductase</keyword>
<dbReference type="SUPFAM" id="SSF56176">
    <property type="entry name" value="FAD-binding/transporter-associated domain-like"/>
    <property type="match status" value="1"/>
</dbReference>
<evidence type="ECO:0000259" key="4">
    <source>
        <dbReference type="PROSITE" id="PS51387"/>
    </source>
</evidence>
<dbReference type="Proteomes" id="UP000608071">
    <property type="component" value="Unassembled WGS sequence"/>
</dbReference>
<reference evidence="5 6" key="1">
    <citation type="submission" date="2020-08" db="EMBL/GenBank/DDBJ databases">
        <title>A Genomic Blueprint of the Chicken Gut Microbiome.</title>
        <authorList>
            <person name="Gilroy R."/>
            <person name="Ravi A."/>
            <person name="Getino M."/>
            <person name="Pursley I."/>
            <person name="Horton D.L."/>
            <person name="Alikhan N.-F."/>
            <person name="Baker D."/>
            <person name="Gharbi K."/>
            <person name="Hall N."/>
            <person name="Watson M."/>
            <person name="Adriaenssens E.M."/>
            <person name="Foster-Nyarko E."/>
            <person name="Jarju S."/>
            <person name="Secka A."/>
            <person name="Antonio M."/>
            <person name="Oren A."/>
            <person name="Chaudhuri R."/>
            <person name="La Ragione R.M."/>
            <person name="Hildebrand F."/>
            <person name="Pallen M.J."/>
        </authorList>
    </citation>
    <scope>NUCLEOTIDE SEQUENCE [LARGE SCALE GENOMIC DNA]</scope>
    <source>
        <strain evidence="5 6">Sa2BVA9</strain>
    </source>
</reference>
<protein>
    <submittedName>
        <fullName evidence="5">FAD binding domain-containing protein</fullName>
    </submittedName>
</protein>
<dbReference type="InterPro" id="IPR002346">
    <property type="entry name" value="Mopterin_DH_FAD-bd"/>
</dbReference>
<dbReference type="Pfam" id="PF03450">
    <property type="entry name" value="CO_deh_flav_C"/>
    <property type="match status" value="1"/>
</dbReference>
<keyword evidence="6" id="KW-1185">Reference proteome</keyword>
<proteinExistence type="predicted"/>
<dbReference type="Gene3D" id="3.30.465.10">
    <property type="match status" value="1"/>
</dbReference>
<evidence type="ECO:0000313" key="5">
    <source>
        <dbReference type="EMBL" id="MBD7968279.1"/>
    </source>
</evidence>
<feature type="domain" description="FAD-binding PCMH-type" evidence="4">
    <location>
        <begin position="1"/>
        <end position="181"/>
    </location>
</feature>